<proteinExistence type="predicted"/>
<reference evidence="2 3" key="1">
    <citation type="journal article" date="2017" name="Int. J. Syst. Evol. Microbiol.">
        <title>Roseitalea porphyridii gen. nov., sp. nov., isolated from a red alga, and reclassification of Hoeflea suaedae Chung et al. 2013 as Pseudohoeflea suaedae gen. nov., comb. nov.</title>
        <authorList>
            <person name="Hyeon J.W."/>
            <person name="Jeong S.E."/>
            <person name="Baek K."/>
            <person name="Jeon C.O."/>
        </authorList>
    </citation>
    <scope>NUCLEOTIDE SEQUENCE [LARGE SCALE GENOMIC DNA]</scope>
    <source>
        <strain evidence="2 3">MA7-20</strain>
    </source>
</reference>
<evidence type="ECO:0000256" key="1">
    <source>
        <dbReference type="SAM" id="MobiDB-lite"/>
    </source>
</evidence>
<dbReference type="OrthoDB" id="7677041at2"/>
<dbReference type="RefSeq" id="WP_131616186.1">
    <property type="nucleotide sequence ID" value="NZ_CP036532.1"/>
</dbReference>
<feature type="region of interest" description="Disordered" evidence="1">
    <location>
        <begin position="1"/>
        <end position="37"/>
    </location>
</feature>
<gene>
    <name evidence="2" type="ORF">E0E05_07715</name>
</gene>
<protein>
    <submittedName>
        <fullName evidence="2">Uncharacterized protein</fullName>
    </submittedName>
</protein>
<dbReference type="KEGG" id="rpod:E0E05_07715"/>
<keyword evidence="3" id="KW-1185">Reference proteome</keyword>
<sequence>MRDVFEALLPDFADDPRQHASGAMPRGEGDAFEPLLGPRPVTEAFQQRTLDRDFPHGMAPAGGAADAVALQSMLTDAFGAPETAGEPQSEMATEPPTEPVEPEPLAQEAVAYAEPEPVEPEGPDKDAIIAELQAEIAALRQAHADELARLGAEAVPAMAETVAAAVTAALGPILAHPLLAAVETAAIDRFREEVAAMIRAGGGVAVRLSGPQDLLDTVRDGWPEGLALPDLAVADGPELVAIADQAVLSTRLAELRPLLLGEGS</sequence>
<dbReference type="EMBL" id="CP036532">
    <property type="protein sequence ID" value="QBK30495.1"/>
    <property type="molecule type" value="Genomic_DNA"/>
</dbReference>
<dbReference type="Proteomes" id="UP000293719">
    <property type="component" value="Chromosome"/>
</dbReference>
<dbReference type="GeneID" id="90767179"/>
<accession>A0A4P6V089</accession>
<evidence type="ECO:0000313" key="3">
    <source>
        <dbReference type="Proteomes" id="UP000293719"/>
    </source>
</evidence>
<evidence type="ECO:0000313" key="2">
    <source>
        <dbReference type="EMBL" id="QBK30495.1"/>
    </source>
</evidence>
<name>A0A4P6V089_9HYPH</name>
<feature type="region of interest" description="Disordered" evidence="1">
    <location>
        <begin position="79"/>
        <end position="102"/>
    </location>
</feature>
<dbReference type="AlphaFoldDB" id="A0A4P6V089"/>
<organism evidence="2 3">
    <name type="scientific">Roseitalea porphyridii</name>
    <dbReference type="NCBI Taxonomy" id="1852022"/>
    <lineage>
        <taxon>Bacteria</taxon>
        <taxon>Pseudomonadati</taxon>
        <taxon>Pseudomonadota</taxon>
        <taxon>Alphaproteobacteria</taxon>
        <taxon>Hyphomicrobiales</taxon>
        <taxon>Ahrensiaceae</taxon>
        <taxon>Roseitalea</taxon>
    </lineage>
</organism>